<dbReference type="PROSITE" id="PS01034">
    <property type="entry name" value="GH16_1"/>
    <property type="match status" value="1"/>
</dbReference>
<dbReference type="InterPro" id="IPR008263">
    <property type="entry name" value="GH16_AS"/>
</dbReference>
<proteinExistence type="predicted"/>
<evidence type="ECO:0000259" key="3">
    <source>
        <dbReference type="PROSITE" id="PS51762"/>
    </source>
</evidence>
<keyword evidence="5" id="KW-1185">Reference proteome</keyword>
<accession>A0A9R1WRM4</accession>
<dbReference type="PANTHER" id="PTHR31062">
    <property type="entry name" value="XYLOGLUCAN ENDOTRANSGLUCOSYLASE/HYDROLASE PROTEIN 8-RELATED"/>
    <property type="match status" value="1"/>
</dbReference>
<sequence>MINLNTNLGAHDELDFEFLGNKPGKPITLQTNVFANGVGGREQRIRLWFDPSTDFHYYKLLWNQHQIVYVLISFYPKNDTLSTIYLF</sequence>
<reference evidence="4 5" key="1">
    <citation type="journal article" date="2017" name="Nat. Commun.">
        <title>Genome assembly with in vitro proximity ligation data and whole-genome triplication in lettuce.</title>
        <authorList>
            <person name="Reyes-Chin-Wo S."/>
            <person name="Wang Z."/>
            <person name="Yang X."/>
            <person name="Kozik A."/>
            <person name="Arikit S."/>
            <person name="Song C."/>
            <person name="Xia L."/>
            <person name="Froenicke L."/>
            <person name="Lavelle D.O."/>
            <person name="Truco M.J."/>
            <person name="Xia R."/>
            <person name="Zhu S."/>
            <person name="Xu C."/>
            <person name="Xu H."/>
            <person name="Xu X."/>
            <person name="Cox K."/>
            <person name="Korf I."/>
            <person name="Meyers B.C."/>
            <person name="Michelmore R.W."/>
        </authorList>
    </citation>
    <scope>NUCLEOTIDE SEQUENCE [LARGE SCALE GENOMIC DNA]</scope>
    <source>
        <strain evidence="5">cv. Salinas</strain>
        <tissue evidence="4">Seedlings</tissue>
    </source>
</reference>
<comment type="caution">
    <text evidence="4">The sequence shown here is derived from an EMBL/GenBank/DDBJ whole genome shotgun (WGS) entry which is preliminary data.</text>
</comment>
<dbReference type="InterPro" id="IPR044791">
    <property type="entry name" value="Beta-glucanase/XTH"/>
</dbReference>
<dbReference type="InterPro" id="IPR000757">
    <property type="entry name" value="Beta-glucanase-like"/>
</dbReference>
<organism evidence="4 5">
    <name type="scientific">Lactuca sativa</name>
    <name type="common">Garden lettuce</name>
    <dbReference type="NCBI Taxonomy" id="4236"/>
    <lineage>
        <taxon>Eukaryota</taxon>
        <taxon>Viridiplantae</taxon>
        <taxon>Streptophyta</taxon>
        <taxon>Embryophyta</taxon>
        <taxon>Tracheophyta</taxon>
        <taxon>Spermatophyta</taxon>
        <taxon>Magnoliopsida</taxon>
        <taxon>eudicotyledons</taxon>
        <taxon>Gunneridae</taxon>
        <taxon>Pentapetalae</taxon>
        <taxon>asterids</taxon>
        <taxon>campanulids</taxon>
        <taxon>Asterales</taxon>
        <taxon>Asteraceae</taxon>
        <taxon>Cichorioideae</taxon>
        <taxon>Cichorieae</taxon>
        <taxon>Lactucinae</taxon>
        <taxon>Lactuca</taxon>
    </lineage>
</organism>
<dbReference type="GO" id="GO:0005975">
    <property type="term" value="P:carbohydrate metabolic process"/>
    <property type="evidence" value="ECO:0007669"/>
    <property type="project" value="InterPro"/>
</dbReference>
<dbReference type="AlphaFoldDB" id="A0A9R1WRM4"/>
<dbReference type="PROSITE" id="PS51762">
    <property type="entry name" value="GH16_2"/>
    <property type="match status" value="1"/>
</dbReference>
<evidence type="ECO:0000256" key="1">
    <source>
        <dbReference type="ARBA" id="ARBA00022801"/>
    </source>
</evidence>
<protein>
    <recommendedName>
        <fullName evidence="3">GH16 domain-containing protein</fullName>
    </recommendedName>
</protein>
<evidence type="ECO:0000313" key="4">
    <source>
        <dbReference type="EMBL" id="KAJ0186096.1"/>
    </source>
</evidence>
<evidence type="ECO:0000313" key="5">
    <source>
        <dbReference type="Proteomes" id="UP000235145"/>
    </source>
</evidence>
<dbReference type="Pfam" id="PF00722">
    <property type="entry name" value="Glyco_hydro_16"/>
    <property type="match status" value="1"/>
</dbReference>
<keyword evidence="1" id="KW-0378">Hydrolase</keyword>
<dbReference type="EMBL" id="NBSK02000009">
    <property type="protein sequence ID" value="KAJ0186096.1"/>
    <property type="molecule type" value="Genomic_DNA"/>
</dbReference>
<dbReference type="SUPFAM" id="SSF49899">
    <property type="entry name" value="Concanavalin A-like lectins/glucanases"/>
    <property type="match status" value="1"/>
</dbReference>
<dbReference type="GO" id="GO:0004553">
    <property type="term" value="F:hydrolase activity, hydrolyzing O-glycosyl compounds"/>
    <property type="evidence" value="ECO:0007669"/>
    <property type="project" value="InterPro"/>
</dbReference>
<dbReference type="Gene3D" id="2.60.120.200">
    <property type="match status" value="1"/>
</dbReference>
<keyword evidence="2" id="KW-0326">Glycosidase</keyword>
<dbReference type="Proteomes" id="UP000235145">
    <property type="component" value="Unassembled WGS sequence"/>
</dbReference>
<gene>
    <name evidence="4" type="ORF">LSAT_V11C900460490</name>
</gene>
<name>A0A9R1WRM4_LACSA</name>
<evidence type="ECO:0000256" key="2">
    <source>
        <dbReference type="ARBA" id="ARBA00023295"/>
    </source>
</evidence>
<dbReference type="InterPro" id="IPR013320">
    <property type="entry name" value="ConA-like_dom_sf"/>
</dbReference>
<feature type="domain" description="GH16" evidence="3">
    <location>
        <begin position="1"/>
        <end position="87"/>
    </location>
</feature>